<feature type="signal peptide" evidence="1">
    <location>
        <begin position="1"/>
        <end position="19"/>
    </location>
</feature>
<name>A0A1B2AF39_9SPHN</name>
<dbReference type="AlphaFoldDB" id="A0A1B2AF39"/>
<keyword evidence="3" id="KW-1185">Reference proteome</keyword>
<dbReference type="KEGG" id="ado:A6F68_02236"/>
<reference evidence="2 3" key="1">
    <citation type="submission" date="2016-07" db="EMBL/GenBank/DDBJ databases">
        <title>Complete genome sequence of Altererythrobacter dongtanensis KCTC 22672, a type strain with esterase isolated from tidal flat.</title>
        <authorList>
            <person name="Cheng H."/>
            <person name="Wu Y.-H."/>
            <person name="Zhou P."/>
            <person name="Huo Y.-Y."/>
            <person name="Wang C.-S."/>
            <person name="Xu X.-W."/>
        </authorList>
    </citation>
    <scope>NUCLEOTIDE SEQUENCE [LARGE SCALE GENOMIC DNA]</scope>
    <source>
        <strain evidence="2 3">KCTC 22672</strain>
    </source>
</reference>
<evidence type="ECO:0000313" key="2">
    <source>
        <dbReference type="EMBL" id="ANY20736.1"/>
    </source>
</evidence>
<dbReference type="Proteomes" id="UP000092932">
    <property type="component" value="Chromosome"/>
</dbReference>
<dbReference type="STRING" id="692370.A6F68_02236"/>
<dbReference type="OrthoDB" id="7447741at2"/>
<feature type="chain" id="PRO_5008534126" evidence="1">
    <location>
        <begin position="20"/>
        <end position="231"/>
    </location>
</feature>
<keyword evidence="1" id="KW-0732">Signal</keyword>
<proteinExistence type="predicted"/>
<evidence type="ECO:0000313" key="3">
    <source>
        <dbReference type="Proteomes" id="UP000092932"/>
    </source>
</evidence>
<accession>A0A1B2AF39</accession>
<evidence type="ECO:0000256" key="1">
    <source>
        <dbReference type="SAM" id="SignalP"/>
    </source>
</evidence>
<protein>
    <submittedName>
        <fullName evidence="2">Uncharacterized protein</fullName>
    </submittedName>
</protein>
<dbReference type="EMBL" id="CP016591">
    <property type="protein sequence ID" value="ANY20736.1"/>
    <property type="molecule type" value="Genomic_DNA"/>
</dbReference>
<dbReference type="RefSeq" id="WP_067679932.1">
    <property type="nucleotide sequence ID" value="NZ_CP016591.1"/>
</dbReference>
<sequence length="231" mass="24468">MNRLLIFSAALMLAGPALAQSSNENDRDDIAARNDVSVEKTLERAEHDRMDARANDRVSRVALEQWAGCIARSHAGEATRVLTIDFKAPAYGRAMQMLSQESKDCIRFRGTLRAGGLLFAGEMAEALLEQPGEAPVARLARAAAGPATPSFSFTDKVAICTVRSAPNDVADLFATARDSAEENAALQKVSAIMGLCAKAAEASKPLSINPAGLRAMLATAAFRSVESSKSS</sequence>
<gene>
    <name evidence="2" type="ORF">A6F68_02236</name>
</gene>
<organism evidence="2 3">
    <name type="scientific">Tsuneonella dongtanensis</name>
    <dbReference type="NCBI Taxonomy" id="692370"/>
    <lineage>
        <taxon>Bacteria</taxon>
        <taxon>Pseudomonadati</taxon>
        <taxon>Pseudomonadota</taxon>
        <taxon>Alphaproteobacteria</taxon>
        <taxon>Sphingomonadales</taxon>
        <taxon>Erythrobacteraceae</taxon>
        <taxon>Tsuneonella</taxon>
    </lineage>
</organism>